<feature type="domain" description="CBS" evidence="9">
    <location>
        <begin position="266"/>
        <end position="324"/>
    </location>
</feature>
<evidence type="ECO:0000256" key="3">
    <source>
        <dbReference type="ARBA" id="ARBA00022737"/>
    </source>
</evidence>
<comment type="subcellular location">
    <subcellularLocation>
        <location evidence="1">Membrane</location>
        <topology evidence="1">Multi-pass membrane protein</topology>
    </subcellularLocation>
</comment>
<evidence type="ECO:0000313" key="10">
    <source>
        <dbReference type="EMBL" id="RDU62547.1"/>
    </source>
</evidence>
<evidence type="ECO:0000256" key="1">
    <source>
        <dbReference type="ARBA" id="ARBA00004141"/>
    </source>
</evidence>
<evidence type="ECO:0000256" key="6">
    <source>
        <dbReference type="ARBA" id="ARBA00023136"/>
    </source>
</evidence>
<dbReference type="EMBL" id="NXLS01000006">
    <property type="protein sequence ID" value="RDU62547.1"/>
    <property type="molecule type" value="Genomic_DNA"/>
</dbReference>
<dbReference type="Proteomes" id="UP000256650">
    <property type="component" value="Unassembled WGS sequence"/>
</dbReference>
<keyword evidence="6 8" id="KW-0472">Membrane</keyword>
<organism evidence="10 11">
    <name type="scientific">Helicobacter ganmani</name>
    <dbReference type="NCBI Taxonomy" id="60246"/>
    <lineage>
        <taxon>Bacteria</taxon>
        <taxon>Pseudomonadati</taxon>
        <taxon>Campylobacterota</taxon>
        <taxon>Epsilonproteobacteria</taxon>
        <taxon>Campylobacterales</taxon>
        <taxon>Helicobacteraceae</taxon>
        <taxon>Helicobacter</taxon>
    </lineage>
</organism>
<keyword evidence="5 7" id="KW-0129">CBS domain</keyword>
<accession>A0A3D8IBL8</accession>
<dbReference type="Gene3D" id="3.10.580.10">
    <property type="entry name" value="CBS-domain"/>
    <property type="match status" value="1"/>
</dbReference>
<dbReference type="InterPro" id="IPR000644">
    <property type="entry name" value="CBS_dom"/>
</dbReference>
<protein>
    <submittedName>
        <fullName evidence="10">Transporter</fullName>
    </submittedName>
</protein>
<keyword evidence="2 8" id="KW-0812">Transmembrane</keyword>
<evidence type="ECO:0000256" key="4">
    <source>
        <dbReference type="ARBA" id="ARBA00022989"/>
    </source>
</evidence>
<evidence type="ECO:0000256" key="8">
    <source>
        <dbReference type="SAM" id="Phobius"/>
    </source>
</evidence>
<dbReference type="InterPro" id="IPR044751">
    <property type="entry name" value="Ion_transp-like_CBS"/>
</dbReference>
<dbReference type="GeneID" id="82535939"/>
<dbReference type="Pfam" id="PF00571">
    <property type="entry name" value="CBS"/>
    <property type="match status" value="2"/>
</dbReference>
<dbReference type="PANTHER" id="PTHR22777">
    <property type="entry name" value="HEMOLYSIN-RELATED"/>
    <property type="match status" value="1"/>
</dbReference>
<keyword evidence="4 8" id="KW-1133">Transmembrane helix</keyword>
<proteinExistence type="predicted"/>
<feature type="transmembrane region" description="Helical" evidence="8">
    <location>
        <begin position="90"/>
        <end position="107"/>
    </location>
</feature>
<name>A0A3D8IBL8_9HELI</name>
<keyword evidence="3" id="KW-0677">Repeat</keyword>
<dbReference type="OrthoDB" id="9798188at2"/>
<dbReference type="CDD" id="cd04590">
    <property type="entry name" value="CBS_pair_CorC_HlyC_assoc"/>
    <property type="match status" value="1"/>
</dbReference>
<feature type="transmembrane region" description="Helical" evidence="8">
    <location>
        <begin position="127"/>
        <end position="148"/>
    </location>
</feature>
<dbReference type="PANTHER" id="PTHR22777:SF4">
    <property type="entry name" value="UPF0053 PROTEIN SLL1254"/>
    <property type="match status" value="1"/>
</dbReference>
<reference evidence="10 11" key="1">
    <citation type="submission" date="2018-04" db="EMBL/GenBank/DDBJ databases">
        <title>Novel Campyloabacter and Helicobacter Species and Strains.</title>
        <authorList>
            <person name="Mannion A.J."/>
            <person name="Shen Z."/>
            <person name="Fox J.G."/>
        </authorList>
    </citation>
    <scope>NUCLEOTIDE SEQUENCE [LARGE SCALE GENOMIC DNA]</scope>
    <source>
        <strain evidence="10 11">MIT 99-5101</strain>
    </source>
</reference>
<dbReference type="PROSITE" id="PS51371">
    <property type="entry name" value="CBS"/>
    <property type="match status" value="1"/>
</dbReference>
<dbReference type="GO" id="GO:0005886">
    <property type="term" value="C:plasma membrane"/>
    <property type="evidence" value="ECO:0007669"/>
    <property type="project" value="TreeGrafter"/>
</dbReference>
<dbReference type="AlphaFoldDB" id="A0A3D8IBL8"/>
<evidence type="ECO:0000256" key="7">
    <source>
        <dbReference type="PROSITE-ProRule" id="PRU00703"/>
    </source>
</evidence>
<dbReference type="InterPro" id="IPR002550">
    <property type="entry name" value="CNNM"/>
</dbReference>
<evidence type="ECO:0000256" key="5">
    <source>
        <dbReference type="ARBA" id="ARBA00023122"/>
    </source>
</evidence>
<feature type="transmembrane region" description="Helical" evidence="8">
    <location>
        <begin position="59"/>
        <end position="78"/>
    </location>
</feature>
<comment type="caution">
    <text evidence="10">The sequence shown here is derived from an EMBL/GenBank/DDBJ whole genome shotgun (WGS) entry which is preliminary data.</text>
</comment>
<evidence type="ECO:0000256" key="2">
    <source>
        <dbReference type="ARBA" id="ARBA00022692"/>
    </source>
</evidence>
<keyword evidence="11" id="KW-1185">Reference proteome</keyword>
<evidence type="ECO:0000313" key="11">
    <source>
        <dbReference type="Proteomes" id="UP000256650"/>
    </source>
</evidence>
<gene>
    <name evidence="10" type="ORF">CQA43_06510</name>
</gene>
<dbReference type="InterPro" id="IPR046342">
    <property type="entry name" value="CBS_dom_sf"/>
</dbReference>
<sequence length="353" mass="39550">MILLIIYCLIAIVFTFLCSIMESVFLSITPSFVASFEKQNPKVGGYLKYLKENVDDAEGAILVLNTFATTAAATGVGIQVASLYGLNYQALGASILTIVLIYFSEILPKTIGATYWKILTPYVTLSIHYLLKIVFPFVIVAKLITRFVKTSSSLFIGRDEILAASQIGHQSGSISRREEFIIENLLKLKNYQAIDILTPRSVVVSLCYSDTIQKALNTQDIYNYSQIPVYGENVDSVIGIVHTQDILEVGLNKAQESVNQQTIGDLMRPVYVVSFNVSVLNLLNLFIAQKEQLFVVQDRYGQFYGVVTREDAIETLLGKEILDEFDKAADMQKVAQENIKKYRLKYSDKIKNI</sequence>
<dbReference type="SUPFAM" id="SSF54631">
    <property type="entry name" value="CBS-domain pair"/>
    <property type="match status" value="1"/>
</dbReference>
<evidence type="ECO:0000259" key="9">
    <source>
        <dbReference type="PROSITE" id="PS51371"/>
    </source>
</evidence>
<dbReference type="RefSeq" id="WP_115551812.1">
    <property type="nucleotide sequence ID" value="NZ_CAONBV010000002.1"/>
</dbReference>
<dbReference type="Pfam" id="PF01595">
    <property type="entry name" value="CNNM"/>
    <property type="match status" value="1"/>
</dbReference>